<dbReference type="Proteomes" id="UP000249008">
    <property type="component" value="Chromosome 1"/>
</dbReference>
<reference evidence="1 2" key="1">
    <citation type="submission" date="2018-06" db="EMBL/GenBank/DDBJ databases">
        <authorList>
            <consortium name="Pathogen Informatics"/>
            <person name="Doyle S."/>
        </authorList>
    </citation>
    <scope>NUCLEOTIDE SEQUENCE [LARGE SCALE GENOMIC DNA]</scope>
    <source>
        <strain evidence="1 2">NCTC12112</strain>
    </source>
</reference>
<dbReference type="RefSeq" id="WP_005981419.1">
    <property type="nucleotide sequence ID" value="NZ_CABKNW010000005.1"/>
</dbReference>
<protein>
    <submittedName>
        <fullName evidence="1">Phage minor structural protein GP20</fullName>
    </submittedName>
</protein>
<dbReference type="InterPro" id="IPR009636">
    <property type="entry name" value="SCAF"/>
</dbReference>
<dbReference type="GeneID" id="78453552"/>
<dbReference type="AlphaFoldDB" id="A0AAX2JCB7"/>
<organism evidence="1 2">
    <name type="scientific">Fusobacterium ulcerans</name>
    <dbReference type="NCBI Taxonomy" id="861"/>
    <lineage>
        <taxon>Bacteria</taxon>
        <taxon>Fusobacteriati</taxon>
        <taxon>Fusobacteriota</taxon>
        <taxon>Fusobacteriia</taxon>
        <taxon>Fusobacteriales</taxon>
        <taxon>Fusobacteriaceae</taxon>
        <taxon>Fusobacterium</taxon>
    </lineage>
</organism>
<proteinExistence type="predicted"/>
<evidence type="ECO:0000313" key="1">
    <source>
        <dbReference type="EMBL" id="SQJ08940.1"/>
    </source>
</evidence>
<dbReference type="KEGG" id="ful:C4N20_01945"/>
<accession>A0AAX2JCB7</accession>
<evidence type="ECO:0000313" key="2">
    <source>
        <dbReference type="Proteomes" id="UP000249008"/>
    </source>
</evidence>
<gene>
    <name evidence="1" type="ORF">NCTC12112_02268</name>
</gene>
<sequence length="196" mass="21891">MPLKPEDIAYLKTEEGRQELTTHNLIPAAEPTPITEEGVNKFIEGNTEFKTKLTRTAVTSYLGEKLGVKEKVEELLDKPIMLATETEKYKKVAVAGALSGIKYPELLTSKLDMGKITFGENKLEGLEEQLTTLKATYPDLFITDPKQTPPPPARTEPDGEVEKIKNEIERLSKLPKSTETRTKLIALEIQLAKLNK</sequence>
<name>A0AAX2JCB7_9FUSO</name>
<dbReference type="EMBL" id="LS483487">
    <property type="protein sequence ID" value="SQJ08940.1"/>
    <property type="molecule type" value="Genomic_DNA"/>
</dbReference>
<dbReference type="Pfam" id="PF06810">
    <property type="entry name" value="Phage_scaffold"/>
    <property type="match status" value="1"/>
</dbReference>